<dbReference type="Gene3D" id="2.70.98.10">
    <property type="match status" value="1"/>
</dbReference>
<dbReference type="EMBL" id="BART01036623">
    <property type="protein sequence ID" value="GAH12834.1"/>
    <property type="molecule type" value="Genomic_DNA"/>
</dbReference>
<dbReference type="Pfam" id="PF17678">
    <property type="entry name" value="Glyco_hydro_92N"/>
    <property type="match status" value="1"/>
</dbReference>
<feature type="non-terminal residue" evidence="2">
    <location>
        <position position="1"/>
    </location>
</feature>
<feature type="non-terminal residue" evidence="2">
    <location>
        <position position="168"/>
    </location>
</feature>
<proteinExistence type="predicted"/>
<feature type="domain" description="Glycosyl hydrolase family 92 N-terminal" evidence="1">
    <location>
        <begin position="5"/>
        <end position="135"/>
    </location>
</feature>
<dbReference type="GO" id="GO:0030246">
    <property type="term" value="F:carbohydrate binding"/>
    <property type="evidence" value="ECO:0007669"/>
    <property type="project" value="InterPro"/>
</dbReference>
<dbReference type="AlphaFoldDB" id="X1E6M3"/>
<reference evidence="2" key="1">
    <citation type="journal article" date="2014" name="Front. Microbiol.">
        <title>High frequency of phylogenetically diverse reductive dehalogenase-homologous genes in deep subseafloor sedimentary metagenomes.</title>
        <authorList>
            <person name="Kawai M."/>
            <person name="Futagami T."/>
            <person name="Toyoda A."/>
            <person name="Takaki Y."/>
            <person name="Nishi S."/>
            <person name="Hori S."/>
            <person name="Arai W."/>
            <person name="Tsubouchi T."/>
            <person name="Morono Y."/>
            <person name="Uchiyama I."/>
            <person name="Ito T."/>
            <person name="Fujiyama A."/>
            <person name="Inagaki F."/>
            <person name="Takami H."/>
        </authorList>
    </citation>
    <scope>NUCLEOTIDE SEQUENCE</scope>
    <source>
        <strain evidence="2">Expedition CK06-06</strain>
    </source>
</reference>
<dbReference type="InterPro" id="IPR014718">
    <property type="entry name" value="GH-type_carb-bd"/>
</dbReference>
<sequence length="168" mass="19076">IDPRKGEQGWKSAFSHEGEVIQPGYQRVFLEDFDTWVEMTSTDRVALYRMTYTRPAEAEILLSLGGWLGSVSMVGADVRKVSDTKIEGSIGTTDRLWGGPQLTRIFFVVEFDKSMSRFSGWKGQERLEEVSELKVPIKEGRLDKMQNYLFQHFPEEQTGVAAGFDVEA</sequence>
<organism evidence="2">
    <name type="scientific">marine sediment metagenome</name>
    <dbReference type="NCBI Taxonomy" id="412755"/>
    <lineage>
        <taxon>unclassified sequences</taxon>
        <taxon>metagenomes</taxon>
        <taxon>ecological metagenomes</taxon>
    </lineage>
</organism>
<comment type="caution">
    <text evidence="2">The sequence shown here is derived from an EMBL/GenBank/DDBJ whole genome shotgun (WGS) entry which is preliminary data.</text>
</comment>
<dbReference type="InterPro" id="IPR041371">
    <property type="entry name" value="GH92_N"/>
</dbReference>
<evidence type="ECO:0000259" key="1">
    <source>
        <dbReference type="Pfam" id="PF17678"/>
    </source>
</evidence>
<accession>X1E6M3</accession>
<name>X1E6M3_9ZZZZ</name>
<evidence type="ECO:0000313" key="2">
    <source>
        <dbReference type="EMBL" id="GAH12834.1"/>
    </source>
</evidence>
<gene>
    <name evidence="2" type="ORF">S01H4_61672</name>
</gene>
<protein>
    <recommendedName>
        <fullName evidence="1">Glycosyl hydrolase family 92 N-terminal domain-containing protein</fullName>
    </recommendedName>
</protein>